<proteinExistence type="predicted"/>
<dbReference type="EMBL" id="CP011801">
    <property type="protein sequence ID" value="ALA57710.1"/>
    <property type="molecule type" value="Genomic_DNA"/>
</dbReference>
<dbReference type="Proteomes" id="UP000069205">
    <property type="component" value="Chromosome"/>
</dbReference>
<dbReference type="Gene3D" id="3.10.450.50">
    <property type="match status" value="1"/>
</dbReference>
<dbReference type="PANTHER" id="PTHR31757:SF0">
    <property type="entry name" value="SLL0781 PROTEIN"/>
    <property type="match status" value="1"/>
</dbReference>
<evidence type="ECO:0000313" key="1">
    <source>
        <dbReference type="EMBL" id="ALA57710.1"/>
    </source>
</evidence>
<dbReference type="PATRIC" id="fig|42253.5.peg.1263"/>
<protein>
    <recommendedName>
        <fullName evidence="3">50S ribosomal protein L21</fullName>
    </recommendedName>
</protein>
<dbReference type="AlphaFoldDB" id="A0A0K2G9U1"/>
<dbReference type="STRING" id="42253.NITMOv2_1282"/>
<dbReference type="PANTHER" id="PTHR31757">
    <property type="entry name" value="SLL0781 PROTEIN"/>
    <property type="match status" value="1"/>
</dbReference>
<dbReference type="Pfam" id="PF07080">
    <property type="entry name" value="DUF1348"/>
    <property type="match status" value="1"/>
</dbReference>
<accession>A0A0K2G9U1</accession>
<gene>
    <name evidence="1" type="ORF">NITMOv2_1282</name>
</gene>
<organism evidence="1 2">
    <name type="scientific">Nitrospira moscoviensis</name>
    <dbReference type="NCBI Taxonomy" id="42253"/>
    <lineage>
        <taxon>Bacteria</taxon>
        <taxon>Pseudomonadati</taxon>
        <taxon>Nitrospirota</taxon>
        <taxon>Nitrospiria</taxon>
        <taxon>Nitrospirales</taxon>
        <taxon>Nitrospiraceae</taxon>
        <taxon>Nitrospira</taxon>
    </lineage>
</organism>
<reference evidence="1 2" key="1">
    <citation type="journal article" date="2015" name="Proc. Natl. Acad. Sci. U.S.A.">
        <title>Expanded metabolic versatility of ubiquitous nitrite-oxidizing bacteria from the genus Nitrospira.</title>
        <authorList>
            <person name="Koch H."/>
            <person name="Lucker S."/>
            <person name="Albertsen M."/>
            <person name="Kitzinger K."/>
            <person name="Herbold C."/>
            <person name="Spieck E."/>
            <person name="Nielsen P.H."/>
            <person name="Wagner M."/>
            <person name="Daims H."/>
        </authorList>
    </citation>
    <scope>NUCLEOTIDE SEQUENCE [LARGE SCALE GENOMIC DNA]</scope>
    <source>
        <strain evidence="1 2">NSP M-1</strain>
    </source>
</reference>
<dbReference type="InterPro" id="IPR009783">
    <property type="entry name" value="DUF1348"/>
</dbReference>
<dbReference type="KEGG" id="nmv:NITMOv2_1282"/>
<evidence type="ECO:0000313" key="2">
    <source>
        <dbReference type="Proteomes" id="UP000069205"/>
    </source>
</evidence>
<dbReference type="InterPro" id="IPR032710">
    <property type="entry name" value="NTF2-like_dom_sf"/>
</dbReference>
<dbReference type="SUPFAM" id="SSF54427">
    <property type="entry name" value="NTF2-like"/>
    <property type="match status" value="1"/>
</dbReference>
<evidence type="ECO:0008006" key="3">
    <source>
        <dbReference type="Google" id="ProtNLM"/>
    </source>
</evidence>
<name>A0A0K2G9U1_NITMO</name>
<sequence>MERGAMERIEAMLPETAGLPVEAPRPPLPPFSVTTAVQKVRMAEDAWNTRDPQRVALAYTEDSQWRNRAEFIAGRDAIRQFLMRKWSRELDYRLIKELWVCHGNRIAVRFAYEWHDEAGHWFRAYGNENWEFDDHGFMRRRIASINDLPIKETERKFRWPLGRRPDDHPGLSELGL</sequence>
<keyword evidence="2" id="KW-1185">Reference proteome</keyword>